<dbReference type="InterPro" id="IPR005467">
    <property type="entry name" value="His_kinase_dom"/>
</dbReference>
<dbReference type="InterPro" id="IPR035965">
    <property type="entry name" value="PAS-like_dom_sf"/>
</dbReference>
<accession>A0ABY6DSG6</accession>
<reference evidence="10" key="1">
    <citation type="submission" date="2022-10" db="EMBL/GenBank/DDBJ databases">
        <title>Chitiniphilus purpureus sp. nov., a novel chitin-degrading bacterium isolated from crawfish pond sediment.</title>
        <authorList>
            <person name="Li K."/>
        </authorList>
    </citation>
    <scope>NUCLEOTIDE SEQUENCE</scope>
    <source>
        <strain evidence="10">CD1</strain>
    </source>
</reference>
<evidence type="ECO:0000313" key="11">
    <source>
        <dbReference type="Proteomes" id="UP001061302"/>
    </source>
</evidence>
<dbReference type="Gene3D" id="1.20.5.1930">
    <property type="match status" value="1"/>
</dbReference>
<feature type="domain" description="Histidine kinase" evidence="9">
    <location>
        <begin position="196"/>
        <end position="392"/>
    </location>
</feature>
<dbReference type="PANTHER" id="PTHR24421">
    <property type="entry name" value="NITRATE/NITRITE SENSOR PROTEIN NARX-RELATED"/>
    <property type="match status" value="1"/>
</dbReference>
<dbReference type="InterPro" id="IPR036890">
    <property type="entry name" value="HATPase_C_sf"/>
</dbReference>
<dbReference type="Gene3D" id="3.30.450.20">
    <property type="entry name" value="PAS domain"/>
    <property type="match status" value="1"/>
</dbReference>
<dbReference type="Pfam" id="PF02518">
    <property type="entry name" value="HATPase_c"/>
    <property type="match status" value="1"/>
</dbReference>
<dbReference type="Gene3D" id="3.30.565.10">
    <property type="entry name" value="Histidine kinase-like ATPase, C-terminal domain"/>
    <property type="match status" value="1"/>
</dbReference>
<dbReference type="SMART" id="SM00091">
    <property type="entry name" value="PAS"/>
    <property type="match status" value="1"/>
</dbReference>
<dbReference type="CDD" id="cd00130">
    <property type="entry name" value="PAS"/>
    <property type="match status" value="1"/>
</dbReference>
<dbReference type="InterPro" id="IPR013656">
    <property type="entry name" value="PAS_4"/>
</dbReference>
<evidence type="ECO:0000256" key="6">
    <source>
        <dbReference type="ARBA" id="ARBA00022777"/>
    </source>
</evidence>
<keyword evidence="5" id="KW-0547">Nucleotide-binding</keyword>
<evidence type="ECO:0000259" key="9">
    <source>
        <dbReference type="PROSITE" id="PS50109"/>
    </source>
</evidence>
<dbReference type="Proteomes" id="UP001061302">
    <property type="component" value="Chromosome"/>
</dbReference>
<evidence type="ECO:0000256" key="3">
    <source>
        <dbReference type="ARBA" id="ARBA00022553"/>
    </source>
</evidence>
<dbReference type="InterPro" id="IPR000014">
    <property type="entry name" value="PAS"/>
</dbReference>
<dbReference type="PROSITE" id="PS50109">
    <property type="entry name" value="HIS_KIN"/>
    <property type="match status" value="1"/>
</dbReference>
<keyword evidence="8" id="KW-0902">Two-component regulatory system</keyword>
<evidence type="ECO:0000256" key="4">
    <source>
        <dbReference type="ARBA" id="ARBA00022679"/>
    </source>
</evidence>
<dbReference type="SUPFAM" id="SSF55785">
    <property type="entry name" value="PYP-like sensor domain (PAS domain)"/>
    <property type="match status" value="1"/>
</dbReference>
<evidence type="ECO:0000256" key="5">
    <source>
        <dbReference type="ARBA" id="ARBA00022741"/>
    </source>
</evidence>
<evidence type="ECO:0000256" key="7">
    <source>
        <dbReference type="ARBA" id="ARBA00022840"/>
    </source>
</evidence>
<evidence type="ECO:0000256" key="8">
    <source>
        <dbReference type="ARBA" id="ARBA00023012"/>
    </source>
</evidence>
<keyword evidence="11" id="KW-1185">Reference proteome</keyword>
<keyword evidence="7" id="KW-0067">ATP-binding</keyword>
<keyword evidence="4" id="KW-0808">Transferase</keyword>
<dbReference type="SUPFAM" id="SSF55874">
    <property type="entry name" value="ATPase domain of HSP90 chaperone/DNA topoisomerase II/histidine kinase"/>
    <property type="match status" value="1"/>
</dbReference>
<dbReference type="GO" id="GO:0016301">
    <property type="term" value="F:kinase activity"/>
    <property type="evidence" value="ECO:0007669"/>
    <property type="project" value="UniProtKB-KW"/>
</dbReference>
<dbReference type="RefSeq" id="WP_263126749.1">
    <property type="nucleotide sequence ID" value="NZ_CP106753.1"/>
</dbReference>
<evidence type="ECO:0000313" key="10">
    <source>
        <dbReference type="EMBL" id="UXY17319.1"/>
    </source>
</evidence>
<dbReference type="InterPro" id="IPR003594">
    <property type="entry name" value="HATPase_dom"/>
</dbReference>
<evidence type="ECO:0000256" key="1">
    <source>
        <dbReference type="ARBA" id="ARBA00000085"/>
    </source>
</evidence>
<protein>
    <recommendedName>
        <fullName evidence="2">histidine kinase</fullName>
        <ecNumber evidence="2">2.7.13.3</ecNumber>
    </recommendedName>
</protein>
<comment type="catalytic activity">
    <reaction evidence="1">
        <text>ATP + protein L-histidine = ADP + protein N-phospho-L-histidine.</text>
        <dbReference type="EC" id="2.7.13.3"/>
    </reaction>
</comment>
<dbReference type="InterPro" id="IPR050482">
    <property type="entry name" value="Sensor_HK_TwoCompSys"/>
</dbReference>
<dbReference type="SMART" id="SM00387">
    <property type="entry name" value="HATPase_c"/>
    <property type="match status" value="1"/>
</dbReference>
<name>A0ABY6DSG6_9NEIS</name>
<dbReference type="Pfam" id="PF07730">
    <property type="entry name" value="HisKA_3"/>
    <property type="match status" value="1"/>
</dbReference>
<keyword evidence="3" id="KW-0597">Phosphoprotein</keyword>
<dbReference type="EMBL" id="CP106753">
    <property type="protein sequence ID" value="UXY17319.1"/>
    <property type="molecule type" value="Genomic_DNA"/>
</dbReference>
<dbReference type="PANTHER" id="PTHR24421:SF10">
    <property type="entry name" value="NITRATE_NITRITE SENSOR PROTEIN NARQ"/>
    <property type="match status" value="1"/>
</dbReference>
<evidence type="ECO:0000256" key="2">
    <source>
        <dbReference type="ARBA" id="ARBA00012438"/>
    </source>
</evidence>
<dbReference type="EC" id="2.7.13.3" evidence="2"/>
<organism evidence="10 11">
    <name type="scientific">Chitiniphilus purpureus</name>
    <dbReference type="NCBI Taxonomy" id="2981137"/>
    <lineage>
        <taxon>Bacteria</taxon>
        <taxon>Pseudomonadati</taxon>
        <taxon>Pseudomonadota</taxon>
        <taxon>Betaproteobacteria</taxon>
        <taxon>Neisseriales</taxon>
        <taxon>Chitinibacteraceae</taxon>
        <taxon>Chitiniphilus</taxon>
    </lineage>
</organism>
<proteinExistence type="predicted"/>
<keyword evidence="6 10" id="KW-0418">Kinase</keyword>
<gene>
    <name evidence="10" type="ORF">N8I74_12570</name>
</gene>
<dbReference type="CDD" id="cd16917">
    <property type="entry name" value="HATPase_UhpB-NarQ-NarX-like"/>
    <property type="match status" value="1"/>
</dbReference>
<dbReference type="InterPro" id="IPR011712">
    <property type="entry name" value="Sig_transdc_His_kin_sub3_dim/P"/>
</dbReference>
<sequence length="392" mass="43338">MTQGELHSQYDLGLLALAALNVGVIVLDQDERVRLWNSWIEAHSGVTADAARGRPLLELFPQLAGGYFHETVRAALHQGHPAVLSQSLHDAPLPLFTIPLSAAASLLQHVHVIPLAGPSGRHCLIQVNDASAAHKRESMLKRKARLLQESLELQRTLTEELERSHINLEALVQARTAELEELAGHLQDLSEREKADLARELHDELGALLTAIRIDISWLQRTISEWPATAGTKLQRIQDNLDQGIQLKRRIMEGMRPTLLSNFGLVVTLQELVRERAALNQWELALDLPPEDLTLGEDLSITLFRITQEALTNASKYAQASRVMVRLAVDEANIVLTVEDDGIGMPAGTVQPPYRHGIIGMRHRVLARKGQFAIEPVAPHGTRVTVLIPRAG</sequence>
<dbReference type="Pfam" id="PF08448">
    <property type="entry name" value="PAS_4"/>
    <property type="match status" value="1"/>
</dbReference>